<evidence type="ECO:0000256" key="8">
    <source>
        <dbReference type="ARBA" id="ARBA00022691"/>
    </source>
</evidence>
<evidence type="ECO:0000256" key="13">
    <source>
        <dbReference type="PROSITE-ProRule" id="PRU01023"/>
    </source>
</evidence>
<feature type="compositionally biased region" description="Basic and acidic residues" evidence="14">
    <location>
        <begin position="431"/>
        <end position="445"/>
    </location>
</feature>
<evidence type="ECO:0000256" key="3">
    <source>
        <dbReference type="ARBA" id="ARBA00012140"/>
    </source>
</evidence>
<dbReference type="PRINTS" id="PR02008">
    <property type="entry name" value="RCMTFAMILY"/>
</dbReference>
<evidence type="ECO:0000259" key="15">
    <source>
        <dbReference type="PROSITE" id="PS51686"/>
    </source>
</evidence>
<evidence type="ECO:0000256" key="2">
    <source>
        <dbReference type="ARBA" id="ARBA00004496"/>
    </source>
</evidence>
<feature type="domain" description="SAM-dependent MTase RsmB/NOP-type" evidence="15">
    <location>
        <begin position="174"/>
        <end position="484"/>
    </location>
</feature>
<dbReference type="EC" id="2.1.1.176" evidence="3"/>
<dbReference type="GO" id="GO:0003723">
    <property type="term" value="F:RNA binding"/>
    <property type="evidence" value="ECO:0007669"/>
    <property type="project" value="UniProtKB-UniRule"/>
</dbReference>
<dbReference type="SUPFAM" id="SSF53335">
    <property type="entry name" value="S-adenosyl-L-methionine-dependent methyltransferases"/>
    <property type="match status" value="1"/>
</dbReference>
<feature type="binding site" evidence="13">
    <location>
        <position position="333"/>
    </location>
    <ligand>
        <name>S-adenosyl-L-methionine</name>
        <dbReference type="ChEBI" id="CHEBI:59789"/>
    </ligand>
</feature>
<feature type="binding site" evidence="13">
    <location>
        <position position="315"/>
    </location>
    <ligand>
        <name>S-adenosyl-L-methionine</name>
        <dbReference type="ChEBI" id="CHEBI:59789"/>
    </ligand>
</feature>
<comment type="catalytic activity">
    <reaction evidence="12">
        <text>cytidine(967) in 16S rRNA + S-adenosyl-L-methionine = 5-methylcytidine(967) in 16S rRNA + S-adenosyl-L-homocysteine + H(+)</text>
        <dbReference type="Rhea" id="RHEA:42748"/>
        <dbReference type="Rhea" id="RHEA-COMP:10219"/>
        <dbReference type="Rhea" id="RHEA-COMP:10220"/>
        <dbReference type="ChEBI" id="CHEBI:15378"/>
        <dbReference type="ChEBI" id="CHEBI:57856"/>
        <dbReference type="ChEBI" id="CHEBI:59789"/>
        <dbReference type="ChEBI" id="CHEBI:74483"/>
        <dbReference type="ChEBI" id="CHEBI:82748"/>
        <dbReference type="EC" id="2.1.1.176"/>
    </reaction>
</comment>
<dbReference type="PANTHER" id="PTHR22807">
    <property type="entry name" value="NOP2 YEAST -RELATED NOL1/NOP2/FMU SUN DOMAIN-CONTAINING"/>
    <property type="match status" value="1"/>
</dbReference>
<keyword evidence="17" id="KW-1185">Reference proteome</keyword>
<keyword evidence="8 13" id="KW-0949">S-adenosyl-L-methionine</keyword>
<evidence type="ECO:0000256" key="6">
    <source>
        <dbReference type="ARBA" id="ARBA00022603"/>
    </source>
</evidence>
<comment type="similarity">
    <text evidence="13">Belongs to the class I-like SAM-binding methyltransferase superfamily. RsmB/NOP family.</text>
</comment>
<dbReference type="Pfam" id="PF01029">
    <property type="entry name" value="NusB"/>
    <property type="match status" value="1"/>
</dbReference>
<dbReference type="Proteomes" id="UP000265643">
    <property type="component" value="Unassembled WGS sequence"/>
</dbReference>
<dbReference type="InterPro" id="IPR054728">
    <property type="entry name" value="RsmB-like_ferredoxin"/>
</dbReference>
<organism evidence="16 17">
    <name type="scientific">Mediterraneibacter butyricigenes</name>
    <dbReference type="NCBI Taxonomy" id="2316025"/>
    <lineage>
        <taxon>Bacteria</taxon>
        <taxon>Bacillati</taxon>
        <taxon>Bacillota</taxon>
        <taxon>Clostridia</taxon>
        <taxon>Lachnospirales</taxon>
        <taxon>Lachnospiraceae</taxon>
        <taxon>Mediterraneibacter</taxon>
    </lineage>
</organism>
<dbReference type="SUPFAM" id="SSF48013">
    <property type="entry name" value="NusB-like"/>
    <property type="match status" value="1"/>
</dbReference>
<feature type="region of interest" description="Disordered" evidence="14">
    <location>
        <begin position="428"/>
        <end position="460"/>
    </location>
</feature>
<dbReference type="InterPro" id="IPR049560">
    <property type="entry name" value="MeTrfase_RsmB-F_NOP2_cat"/>
</dbReference>
<feature type="binding site" evidence="13">
    <location>
        <position position="288"/>
    </location>
    <ligand>
        <name>S-adenosyl-L-methionine</name>
        <dbReference type="ChEBI" id="CHEBI:59789"/>
    </ligand>
</feature>
<evidence type="ECO:0000256" key="14">
    <source>
        <dbReference type="SAM" id="MobiDB-lite"/>
    </source>
</evidence>
<keyword evidence="4" id="KW-0963">Cytoplasm</keyword>
<comment type="caution">
    <text evidence="16">The sequence shown here is derived from an EMBL/GenBank/DDBJ whole genome shotgun (WGS) entry which is preliminary data.</text>
</comment>
<name>A0A391P2R2_9FIRM</name>
<feature type="binding site" evidence="13">
    <location>
        <begin position="264"/>
        <end position="270"/>
    </location>
    <ligand>
        <name>S-adenosyl-L-methionine</name>
        <dbReference type="ChEBI" id="CHEBI:59789"/>
    </ligand>
</feature>
<evidence type="ECO:0000256" key="10">
    <source>
        <dbReference type="ARBA" id="ARBA00030399"/>
    </source>
</evidence>
<evidence type="ECO:0000256" key="11">
    <source>
        <dbReference type="ARBA" id="ARBA00031088"/>
    </source>
</evidence>
<dbReference type="InterPro" id="IPR023267">
    <property type="entry name" value="RCMT"/>
</dbReference>
<dbReference type="GO" id="GO:0006355">
    <property type="term" value="P:regulation of DNA-templated transcription"/>
    <property type="evidence" value="ECO:0007669"/>
    <property type="project" value="InterPro"/>
</dbReference>
<dbReference type="InterPro" id="IPR004573">
    <property type="entry name" value="rRNA_ssu_MeTfrase_B"/>
</dbReference>
<dbReference type="GO" id="GO:0005737">
    <property type="term" value="C:cytoplasm"/>
    <property type="evidence" value="ECO:0007669"/>
    <property type="project" value="UniProtKB-SubCell"/>
</dbReference>
<dbReference type="InterPro" id="IPR035926">
    <property type="entry name" value="NusB-like_sf"/>
</dbReference>
<dbReference type="Gene3D" id="3.30.70.1170">
    <property type="entry name" value="Sun protein, domain 3"/>
    <property type="match status" value="1"/>
</dbReference>
<dbReference type="InterPro" id="IPR006027">
    <property type="entry name" value="NusB_RsmB_TIM44"/>
</dbReference>
<evidence type="ECO:0000313" key="16">
    <source>
        <dbReference type="EMBL" id="GCA66306.1"/>
    </source>
</evidence>
<dbReference type="RefSeq" id="WP_119297597.1">
    <property type="nucleotide sequence ID" value="NZ_BHGK01000001.1"/>
</dbReference>
<feature type="active site" description="Nucleophile" evidence="13">
    <location>
        <position position="386"/>
    </location>
</feature>
<dbReference type="AlphaFoldDB" id="A0A391P2R2"/>
<dbReference type="NCBIfam" id="TIGR00563">
    <property type="entry name" value="rsmB"/>
    <property type="match status" value="1"/>
</dbReference>
<evidence type="ECO:0000256" key="7">
    <source>
        <dbReference type="ARBA" id="ARBA00022679"/>
    </source>
</evidence>
<comment type="subcellular location">
    <subcellularLocation>
        <location evidence="2">Cytoplasm</location>
    </subcellularLocation>
</comment>
<evidence type="ECO:0000256" key="1">
    <source>
        <dbReference type="ARBA" id="ARBA00002724"/>
    </source>
</evidence>
<keyword evidence="9 13" id="KW-0694">RNA-binding</keyword>
<accession>A0A391P2R2</accession>
<protein>
    <recommendedName>
        <fullName evidence="3">16S rRNA (cytosine(967)-C(5))-methyltransferase</fullName>
        <ecNumber evidence="3">2.1.1.176</ecNumber>
    </recommendedName>
    <alternativeName>
        <fullName evidence="10">16S rRNA m5C967 methyltransferase</fullName>
    </alternativeName>
    <alternativeName>
        <fullName evidence="11">rRNA (cytosine-C(5)-)-methyltransferase RsmB</fullName>
    </alternativeName>
</protein>
<dbReference type="Gene3D" id="3.40.50.150">
    <property type="entry name" value="Vaccinia Virus protein VP39"/>
    <property type="match status" value="1"/>
</dbReference>
<dbReference type="InterPro" id="IPR029063">
    <property type="entry name" value="SAM-dependent_MTases_sf"/>
</dbReference>
<sequence length="486" mass="54686">MTKTISEREIAFATLYEITENGVYSHVILGEVLNKYQYLEKRERAFITRVVEGTLEHQIELDYILDQFSKTKTRKMKPVIRCILRMSVYQLKYMDSVPVHAVCNEAVKLAVKKGFSGLKGFVNGVLRNVARSLDQVKYPGKEEPLRYLSVRYSMPEWIVKLWLDAYSFEVVEQILQGLQEKRPLTVRCNPMQGTPEALKKRLEKEGVTVSVHPYLKEALILSDLDHLSALESFRDGAFQVQDVSSMLVGEVADPAKGAKVLDVCAAPGGKSIHIAQLLDGTGSVEARDLTEAKAELIRENVKRCKAENLTVKVADAQCEDPDWKEQADLVIADLPCSGLGVMGRKPDLKYRMTKEDALQLAELQRQMLSVVKNYVAPGGTLMYSTCTIHRAENEENVKWFLKEFPEFELEEIRPYLPEVLRADAQTLSGCDAKDPEDTDAQKSRSENGQLPETKDTAAPPAGMIQLLPGVHACDGFFLAKFRKKKR</sequence>
<dbReference type="PANTHER" id="PTHR22807:SF53">
    <property type="entry name" value="RIBOSOMAL RNA SMALL SUBUNIT METHYLTRANSFERASE B-RELATED"/>
    <property type="match status" value="1"/>
</dbReference>
<dbReference type="EMBL" id="BHGK01000001">
    <property type="protein sequence ID" value="GCA66306.1"/>
    <property type="molecule type" value="Genomic_DNA"/>
</dbReference>
<dbReference type="NCBIfam" id="NF011494">
    <property type="entry name" value="PRK14902.1"/>
    <property type="match status" value="1"/>
</dbReference>
<evidence type="ECO:0000313" key="17">
    <source>
        <dbReference type="Proteomes" id="UP000265643"/>
    </source>
</evidence>
<dbReference type="Pfam" id="PF01189">
    <property type="entry name" value="Methyltr_RsmB-F"/>
    <property type="match status" value="1"/>
</dbReference>
<comment type="function">
    <text evidence="1">Specifically methylates the cytosine at position 967 (m5C967) of 16S rRNA.</text>
</comment>
<keyword evidence="5" id="KW-0698">rRNA processing</keyword>
<dbReference type="Pfam" id="PF22458">
    <property type="entry name" value="RsmF-B_ferredox"/>
    <property type="match status" value="1"/>
</dbReference>
<dbReference type="GO" id="GO:0008649">
    <property type="term" value="F:rRNA methyltransferase activity"/>
    <property type="evidence" value="ECO:0007669"/>
    <property type="project" value="InterPro"/>
</dbReference>
<dbReference type="InterPro" id="IPR001678">
    <property type="entry name" value="MeTrfase_RsmB-F_NOP2_dom"/>
</dbReference>
<proteinExistence type="inferred from homology"/>
<evidence type="ECO:0000256" key="5">
    <source>
        <dbReference type="ARBA" id="ARBA00022552"/>
    </source>
</evidence>
<reference evidence="17" key="1">
    <citation type="submission" date="2018-09" db="EMBL/GenBank/DDBJ databases">
        <title>Draft Genome Sequence of Mediterraneibacter sp. KCTC 15684.</title>
        <authorList>
            <person name="Kim J.S."/>
            <person name="Han K.I."/>
            <person name="Suh M.K."/>
            <person name="Lee K.C."/>
            <person name="Eom M.K."/>
            <person name="Lee J.H."/>
            <person name="Park S.H."/>
            <person name="Kang S.W."/>
            <person name="Park J.E."/>
            <person name="Oh B.S."/>
            <person name="Yu S.Y."/>
            <person name="Choi S.H."/>
            <person name="Lee D.H."/>
            <person name="Yoon H."/>
            <person name="Kim B."/>
            <person name="Yang S.J."/>
            <person name="Lee J.S."/>
        </authorList>
    </citation>
    <scope>NUCLEOTIDE SEQUENCE [LARGE SCALE GENOMIC DNA]</scope>
    <source>
        <strain evidence="17">KCTC 15684</strain>
    </source>
</reference>
<dbReference type="PROSITE" id="PS51686">
    <property type="entry name" value="SAM_MT_RSMB_NOP"/>
    <property type="match status" value="1"/>
</dbReference>
<keyword evidence="6 13" id="KW-0489">Methyltransferase</keyword>
<dbReference type="Gene3D" id="1.10.940.10">
    <property type="entry name" value="NusB-like"/>
    <property type="match status" value="1"/>
</dbReference>
<evidence type="ECO:0000256" key="9">
    <source>
        <dbReference type="ARBA" id="ARBA00022884"/>
    </source>
</evidence>
<evidence type="ECO:0000256" key="4">
    <source>
        <dbReference type="ARBA" id="ARBA00022490"/>
    </source>
</evidence>
<evidence type="ECO:0000256" key="12">
    <source>
        <dbReference type="ARBA" id="ARBA00047283"/>
    </source>
</evidence>
<keyword evidence="7 13" id="KW-0808">Transferase</keyword>
<gene>
    <name evidence="16" type="primary">rsmB</name>
    <name evidence="16" type="ORF">KGMB01110_07420</name>
</gene>
<dbReference type="CDD" id="cd02440">
    <property type="entry name" value="AdoMet_MTases"/>
    <property type="match status" value="1"/>
</dbReference>